<feature type="domain" description="Metallo-beta-lactamase" evidence="1">
    <location>
        <begin position="74"/>
        <end position="135"/>
    </location>
</feature>
<accession>A0A2I2FT50</accession>
<dbReference type="InterPro" id="IPR041712">
    <property type="entry name" value="DHPS-like_MBL-fold"/>
</dbReference>
<dbReference type="GO" id="GO:0016740">
    <property type="term" value="F:transferase activity"/>
    <property type="evidence" value="ECO:0007669"/>
    <property type="project" value="TreeGrafter"/>
</dbReference>
<keyword evidence="3" id="KW-1185">Reference proteome</keyword>
<dbReference type="EMBL" id="MSFO01000010">
    <property type="protein sequence ID" value="PLB43828.1"/>
    <property type="molecule type" value="Genomic_DNA"/>
</dbReference>
<proteinExistence type="predicted"/>
<dbReference type="STRING" id="1392250.A0A2I2FT50"/>
<protein>
    <recommendedName>
        <fullName evidence="1">Metallo-beta-lactamase domain-containing protein</fullName>
    </recommendedName>
</protein>
<gene>
    <name evidence="2" type="ORF">P170DRAFT_393821</name>
</gene>
<dbReference type="Proteomes" id="UP000234275">
    <property type="component" value="Unassembled WGS sequence"/>
</dbReference>
<comment type="caution">
    <text evidence="2">The sequence shown here is derived from an EMBL/GenBank/DDBJ whole genome shotgun (WGS) entry which is preliminary data.</text>
</comment>
<evidence type="ECO:0000259" key="1">
    <source>
        <dbReference type="Pfam" id="PF00753"/>
    </source>
</evidence>
<name>A0A2I2FT50_9EURO</name>
<organism evidence="2 3">
    <name type="scientific">Aspergillus steynii IBT 23096</name>
    <dbReference type="NCBI Taxonomy" id="1392250"/>
    <lineage>
        <taxon>Eukaryota</taxon>
        <taxon>Fungi</taxon>
        <taxon>Dikarya</taxon>
        <taxon>Ascomycota</taxon>
        <taxon>Pezizomycotina</taxon>
        <taxon>Eurotiomycetes</taxon>
        <taxon>Eurotiomycetidae</taxon>
        <taxon>Eurotiales</taxon>
        <taxon>Aspergillaceae</taxon>
        <taxon>Aspergillus</taxon>
        <taxon>Aspergillus subgen. Circumdati</taxon>
    </lineage>
</organism>
<sequence length="339" mass="36628">MLAEIDTLEIHVLVNDELDPISPSPNPAVQVASRFMGIPLSPLDPASERGGAQMEMRMDNICCAAHGISLLLIATKGDKKHVLLFDAGPEGDVWERNSARLRAEVGRIEHVALSHYHRDHSGGLTRAIELINASKLATGGTGTAVVVDVHPDRPAYRGVQADRPISLEADPSFEELEAAGATLVKSDRAHTVLDDFFLVSGEIPRDTTYEDGIYGGIRFNEGTGQWEEDTLIMEERYVMCNIKGKGLVVFTGCGHAGVVNTCRDAVKLGNGSSLYCVVGGYHLADADDAKLNATMGDLKKLDPKVLLTGHCTGWRFKCVIARDIPNCLVPCFSGSKYTL</sequence>
<evidence type="ECO:0000313" key="2">
    <source>
        <dbReference type="EMBL" id="PLB43828.1"/>
    </source>
</evidence>
<dbReference type="Gene3D" id="3.60.15.10">
    <property type="entry name" value="Ribonuclease Z/Hydroxyacylglutathione hydrolase-like"/>
    <property type="match status" value="1"/>
</dbReference>
<dbReference type="Pfam" id="PF00753">
    <property type="entry name" value="Lactamase_B"/>
    <property type="match status" value="1"/>
</dbReference>
<dbReference type="GeneID" id="36553733"/>
<dbReference type="OrthoDB" id="1470350at2759"/>
<dbReference type="PANTHER" id="PTHR13754:SF13">
    <property type="entry name" value="METALLO-BETA-LACTAMASE SUPERFAMILY PROTEIN (AFU_ORTHOLOGUE AFUA_3G07630)"/>
    <property type="match status" value="1"/>
</dbReference>
<dbReference type="CDD" id="cd07713">
    <property type="entry name" value="DHPS-like_MBL-fold"/>
    <property type="match status" value="1"/>
</dbReference>
<dbReference type="InterPro" id="IPR036866">
    <property type="entry name" value="RibonucZ/Hydroxyglut_hydro"/>
</dbReference>
<reference evidence="2 3" key="1">
    <citation type="submission" date="2016-12" db="EMBL/GenBank/DDBJ databases">
        <title>The genomes of Aspergillus section Nigri reveals drivers in fungal speciation.</title>
        <authorList>
            <consortium name="DOE Joint Genome Institute"/>
            <person name="Vesth T.C."/>
            <person name="Nybo J."/>
            <person name="Theobald S."/>
            <person name="Brandl J."/>
            <person name="Frisvad J.C."/>
            <person name="Nielsen K.F."/>
            <person name="Lyhne E.K."/>
            <person name="Kogle M.E."/>
            <person name="Kuo A."/>
            <person name="Riley R."/>
            <person name="Clum A."/>
            <person name="Nolan M."/>
            <person name="Lipzen A."/>
            <person name="Salamov A."/>
            <person name="Henrissat B."/>
            <person name="Wiebenga A."/>
            <person name="De Vries R.P."/>
            <person name="Grigoriev I.V."/>
            <person name="Mortensen U.H."/>
            <person name="Andersen M.R."/>
            <person name="Baker S.E."/>
        </authorList>
    </citation>
    <scope>NUCLEOTIDE SEQUENCE [LARGE SCALE GENOMIC DNA]</scope>
    <source>
        <strain evidence="2 3">IBT 23096</strain>
    </source>
</reference>
<dbReference type="PANTHER" id="PTHR13754">
    <property type="entry name" value="METALLO-BETA-LACTAMASE SUPERFAMILY PROTEIN"/>
    <property type="match status" value="1"/>
</dbReference>
<dbReference type="AlphaFoldDB" id="A0A2I2FT50"/>
<dbReference type="InterPro" id="IPR001279">
    <property type="entry name" value="Metallo-B-lactamas"/>
</dbReference>
<dbReference type="VEuPathDB" id="FungiDB:P170DRAFT_393821"/>
<dbReference type="RefSeq" id="XP_024699130.1">
    <property type="nucleotide sequence ID" value="XM_024846034.1"/>
</dbReference>
<evidence type="ECO:0000313" key="3">
    <source>
        <dbReference type="Proteomes" id="UP000234275"/>
    </source>
</evidence>
<dbReference type="SUPFAM" id="SSF56281">
    <property type="entry name" value="Metallo-hydrolase/oxidoreductase"/>
    <property type="match status" value="1"/>
</dbReference>
<dbReference type="InterPro" id="IPR052926">
    <property type="entry name" value="Metallo-beta-lactamase_dom"/>
</dbReference>